<feature type="region of interest" description="Disordered" evidence="1">
    <location>
        <begin position="105"/>
        <end position="130"/>
    </location>
</feature>
<dbReference type="EMBL" id="LT553414">
    <property type="protein sequence ID" value="SAM00810.1"/>
    <property type="molecule type" value="Genomic_DNA"/>
</dbReference>
<accession>A0A163KVU9</accession>
<dbReference type="Proteomes" id="UP000078561">
    <property type="component" value="Unassembled WGS sequence"/>
</dbReference>
<gene>
    <name evidence="2" type="primary">ABSGL_06532.1 scaffold 8356</name>
</gene>
<evidence type="ECO:0000313" key="2">
    <source>
        <dbReference type="EMBL" id="SAM00810.1"/>
    </source>
</evidence>
<sequence>MTTNPTTPQIFDRTTIDGALESSDIIGVKRLINDTISVKRTWWKVCFDYINEACAYKWISSKIVKNFDGEIDVYEDNLDVPSTGIAGVPQRRIDFSVQSYCHRGRNRHHAHHDQRKRQKVSKKVGCPGKL</sequence>
<reference evidence="2" key="1">
    <citation type="submission" date="2016-04" db="EMBL/GenBank/DDBJ databases">
        <authorList>
            <person name="Evans L.H."/>
            <person name="Alamgir A."/>
            <person name="Owens N."/>
            <person name="Weber N.D."/>
            <person name="Virtaneva K."/>
            <person name="Barbian K."/>
            <person name="Babar A."/>
            <person name="Rosenke K."/>
        </authorList>
    </citation>
    <scope>NUCLEOTIDE SEQUENCE [LARGE SCALE GENOMIC DNA]</scope>
    <source>
        <strain evidence="2">CBS 101.48</strain>
    </source>
</reference>
<dbReference type="AlphaFoldDB" id="A0A163KVU9"/>
<organism evidence="2">
    <name type="scientific">Absidia glauca</name>
    <name type="common">Pin mould</name>
    <dbReference type="NCBI Taxonomy" id="4829"/>
    <lineage>
        <taxon>Eukaryota</taxon>
        <taxon>Fungi</taxon>
        <taxon>Fungi incertae sedis</taxon>
        <taxon>Mucoromycota</taxon>
        <taxon>Mucoromycotina</taxon>
        <taxon>Mucoromycetes</taxon>
        <taxon>Mucorales</taxon>
        <taxon>Cunninghamellaceae</taxon>
        <taxon>Absidia</taxon>
    </lineage>
</organism>
<name>A0A163KVU9_ABSGL</name>
<keyword evidence="3" id="KW-1185">Reference proteome</keyword>
<proteinExistence type="predicted"/>
<evidence type="ECO:0000313" key="3">
    <source>
        <dbReference type="Proteomes" id="UP000078561"/>
    </source>
</evidence>
<dbReference type="InParanoid" id="A0A163KVU9"/>
<evidence type="ECO:0000256" key="1">
    <source>
        <dbReference type="SAM" id="MobiDB-lite"/>
    </source>
</evidence>
<feature type="compositionally biased region" description="Basic residues" evidence="1">
    <location>
        <begin position="105"/>
        <end position="122"/>
    </location>
</feature>
<protein>
    <submittedName>
        <fullName evidence="2">Uncharacterized protein</fullName>
    </submittedName>
</protein>